<keyword evidence="7" id="KW-0067">ATP-binding</keyword>
<dbReference type="GO" id="GO:0006438">
    <property type="term" value="P:valyl-tRNA aminoacylation"/>
    <property type="evidence" value="ECO:0007669"/>
    <property type="project" value="InterPro"/>
</dbReference>
<dbReference type="AlphaFoldDB" id="A0A0F9E2J5"/>
<dbReference type="EC" id="6.1.1.9" evidence="2"/>
<evidence type="ECO:0000256" key="6">
    <source>
        <dbReference type="ARBA" id="ARBA00022741"/>
    </source>
</evidence>
<sequence>PYAGQTVAESRANVVADLEEQGLLVETEDREIELAHSDRSKAAIEPLLTDQWFVKMEHLAQTAMDAVTDGRVTIFPSRYTKGYLDWLSEKRDWPISRQLWWGHQIPIWYCETATEDDLKKAFAGSDAPLARVMTQVFKHDTSESPETTLLLLDDALEDVSGLYRRYLILLAALAGTAPFLGLLGTVLGIMNTFASIMREGFGGPTVIANGIAQALRTTAAGLVIAIPAFIAYNLFSNVATKAVRDLRMQANRIFVALGDL</sequence>
<dbReference type="PANTHER" id="PTHR11946">
    <property type="entry name" value="VALYL-TRNA SYNTHETASES"/>
    <property type="match status" value="1"/>
</dbReference>
<dbReference type="Pfam" id="PF00133">
    <property type="entry name" value="tRNA-synt_1"/>
    <property type="match status" value="1"/>
</dbReference>
<evidence type="ECO:0000256" key="10">
    <source>
        <dbReference type="ARBA" id="ARBA00023136"/>
    </source>
</evidence>
<feature type="domain" description="Aminoacyl-tRNA synthetase class Ia" evidence="14">
    <location>
        <begin position="31"/>
        <end position="118"/>
    </location>
</feature>
<feature type="non-terminal residue" evidence="16">
    <location>
        <position position="1"/>
    </location>
</feature>
<dbReference type="InterPro" id="IPR002300">
    <property type="entry name" value="aa-tRNA-synth_Ia"/>
</dbReference>
<evidence type="ECO:0000256" key="2">
    <source>
        <dbReference type="ARBA" id="ARBA00013169"/>
    </source>
</evidence>
<evidence type="ECO:0000256" key="12">
    <source>
        <dbReference type="ARBA" id="ARBA00029936"/>
    </source>
</evidence>
<accession>A0A0F9E2J5</accession>
<keyword evidence="11" id="KW-0030">Aminoacyl-tRNA synthetase</keyword>
<keyword evidence="8" id="KW-0648">Protein biosynthesis</keyword>
<feature type="transmembrane region" description="Helical" evidence="13">
    <location>
        <begin position="214"/>
        <end position="235"/>
    </location>
</feature>
<keyword evidence="4" id="KW-0436">Ligase</keyword>
<dbReference type="Gene3D" id="3.40.50.620">
    <property type="entry name" value="HUPs"/>
    <property type="match status" value="1"/>
</dbReference>
<evidence type="ECO:0000256" key="11">
    <source>
        <dbReference type="ARBA" id="ARBA00023146"/>
    </source>
</evidence>
<dbReference type="InterPro" id="IPR014729">
    <property type="entry name" value="Rossmann-like_a/b/a_fold"/>
</dbReference>
<evidence type="ECO:0000256" key="13">
    <source>
        <dbReference type="SAM" id="Phobius"/>
    </source>
</evidence>
<dbReference type="Pfam" id="PF01618">
    <property type="entry name" value="MotA_ExbB"/>
    <property type="match status" value="1"/>
</dbReference>
<evidence type="ECO:0000256" key="5">
    <source>
        <dbReference type="ARBA" id="ARBA00022692"/>
    </source>
</evidence>
<keyword evidence="10 13" id="KW-0472">Membrane</keyword>
<gene>
    <name evidence="16" type="ORF">LCGC14_2206420</name>
</gene>
<dbReference type="PANTHER" id="PTHR11946:SF93">
    <property type="entry name" value="VALINE--TRNA LIGASE, CHLOROPLASTIC_MITOCHONDRIAL 2"/>
    <property type="match status" value="1"/>
</dbReference>
<evidence type="ECO:0000256" key="4">
    <source>
        <dbReference type="ARBA" id="ARBA00022598"/>
    </source>
</evidence>
<proteinExistence type="predicted"/>
<dbReference type="GO" id="GO:0005524">
    <property type="term" value="F:ATP binding"/>
    <property type="evidence" value="ECO:0007669"/>
    <property type="project" value="UniProtKB-KW"/>
</dbReference>
<evidence type="ECO:0000313" key="16">
    <source>
        <dbReference type="EMBL" id="KKL60326.1"/>
    </source>
</evidence>
<keyword evidence="3" id="KW-1003">Cell membrane</keyword>
<evidence type="ECO:0000259" key="15">
    <source>
        <dbReference type="Pfam" id="PF01618"/>
    </source>
</evidence>
<evidence type="ECO:0000256" key="9">
    <source>
        <dbReference type="ARBA" id="ARBA00022989"/>
    </source>
</evidence>
<dbReference type="EMBL" id="LAZR01029187">
    <property type="protein sequence ID" value="KKL60326.1"/>
    <property type="molecule type" value="Genomic_DNA"/>
</dbReference>
<dbReference type="GO" id="GO:0005886">
    <property type="term" value="C:plasma membrane"/>
    <property type="evidence" value="ECO:0007669"/>
    <property type="project" value="UniProtKB-SubCell"/>
</dbReference>
<feature type="transmembrane region" description="Helical" evidence="13">
    <location>
        <begin position="166"/>
        <end position="194"/>
    </location>
</feature>
<comment type="subcellular location">
    <subcellularLocation>
        <location evidence="1">Cell membrane</location>
        <topology evidence="1">Multi-pass membrane protein</topology>
    </subcellularLocation>
</comment>
<protein>
    <recommendedName>
        <fullName evidence="2">valine--tRNA ligase</fullName>
        <ecNumber evidence="2">6.1.1.9</ecNumber>
    </recommendedName>
    <alternativeName>
        <fullName evidence="12">Valyl-tRNA synthetase</fullName>
    </alternativeName>
</protein>
<dbReference type="GO" id="GO:0005829">
    <property type="term" value="C:cytosol"/>
    <property type="evidence" value="ECO:0007669"/>
    <property type="project" value="TreeGrafter"/>
</dbReference>
<keyword evidence="9 13" id="KW-1133">Transmembrane helix</keyword>
<evidence type="ECO:0000256" key="7">
    <source>
        <dbReference type="ARBA" id="ARBA00022840"/>
    </source>
</evidence>
<dbReference type="GO" id="GO:0004832">
    <property type="term" value="F:valine-tRNA ligase activity"/>
    <property type="evidence" value="ECO:0007669"/>
    <property type="project" value="UniProtKB-EC"/>
</dbReference>
<keyword evidence="5 13" id="KW-0812">Transmembrane</keyword>
<feature type="domain" description="MotA/TolQ/ExbB proton channel" evidence="15">
    <location>
        <begin position="126"/>
        <end position="247"/>
    </location>
</feature>
<dbReference type="InterPro" id="IPR002303">
    <property type="entry name" value="Valyl-tRNA_ligase"/>
</dbReference>
<dbReference type="InterPro" id="IPR002898">
    <property type="entry name" value="MotA_ExbB_proton_chnl"/>
</dbReference>
<keyword evidence="6" id="KW-0547">Nucleotide-binding</keyword>
<evidence type="ECO:0000256" key="8">
    <source>
        <dbReference type="ARBA" id="ARBA00022917"/>
    </source>
</evidence>
<evidence type="ECO:0000256" key="1">
    <source>
        <dbReference type="ARBA" id="ARBA00004651"/>
    </source>
</evidence>
<evidence type="ECO:0000259" key="14">
    <source>
        <dbReference type="Pfam" id="PF00133"/>
    </source>
</evidence>
<reference evidence="16" key="1">
    <citation type="journal article" date="2015" name="Nature">
        <title>Complex archaea that bridge the gap between prokaryotes and eukaryotes.</title>
        <authorList>
            <person name="Spang A."/>
            <person name="Saw J.H."/>
            <person name="Jorgensen S.L."/>
            <person name="Zaremba-Niedzwiedzka K."/>
            <person name="Martijn J."/>
            <person name="Lind A.E."/>
            <person name="van Eijk R."/>
            <person name="Schleper C."/>
            <person name="Guy L."/>
            <person name="Ettema T.J."/>
        </authorList>
    </citation>
    <scope>NUCLEOTIDE SEQUENCE</scope>
</reference>
<name>A0A0F9E2J5_9ZZZZ</name>
<organism evidence="16">
    <name type="scientific">marine sediment metagenome</name>
    <dbReference type="NCBI Taxonomy" id="412755"/>
    <lineage>
        <taxon>unclassified sequences</taxon>
        <taxon>metagenomes</taxon>
        <taxon>ecological metagenomes</taxon>
    </lineage>
</organism>
<dbReference type="SUPFAM" id="SSF52374">
    <property type="entry name" value="Nucleotidylyl transferase"/>
    <property type="match status" value="1"/>
</dbReference>
<comment type="caution">
    <text evidence="16">The sequence shown here is derived from an EMBL/GenBank/DDBJ whole genome shotgun (WGS) entry which is preliminary data.</text>
</comment>
<evidence type="ECO:0000256" key="3">
    <source>
        <dbReference type="ARBA" id="ARBA00022475"/>
    </source>
</evidence>